<evidence type="ECO:0000256" key="1">
    <source>
        <dbReference type="ARBA" id="ARBA00009225"/>
    </source>
</evidence>
<accession>A0A6A6Q7B9</accession>
<protein>
    <recommendedName>
        <fullName evidence="6">Phosphotransferase</fullName>
        <ecNumber evidence="6">2.7.1.-</ecNumber>
    </recommendedName>
</protein>
<dbReference type="AlphaFoldDB" id="A0A6A6Q7B9"/>
<keyword evidence="3 6" id="KW-0547">Nucleotide-binding</keyword>
<dbReference type="Pfam" id="PF00349">
    <property type="entry name" value="Hexokinase_1"/>
    <property type="match status" value="1"/>
</dbReference>
<dbReference type="PROSITE" id="PS51748">
    <property type="entry name" value="HEXOKINASE_2"/>
    <property type="match status" value="1"/>
</dbReference>
<dbReference type="PANTHER" id="PTHR19443">
    <property type="entry name" value="HEXOKINASE"/>
    <property type="match status" value="1"/>
</dbReference>
<evidence type="ECO:0000259" key="8">
    <source>
        <dbReference type="Pfam" id="PF03727"/>
    </source>
</evidence>
<dbReference type="InterPro" id="IPR022673">
    <property type="entry name" value="Hexokinase_C"/>
</dbReference>
<dbReference type="PRINTS" id="PR00475">
    <property type="entry name" value="HEXOKINASE"/>
</dbReference>
<evidence type="ECO:0000256" key="6">
    <source>
        <dbReference type="RuleBase" id="RU362007"/>
    </source>
</evidence>
<dbReference type="Gene3D" id="3.30.420.40">
    <property type="match status" value="1"/>
</dbReference>
<dbReference type="GO" id="GO:0019158">
    <property type="term" value="F:mannokinase activity"/>
    <property type="evidence" value="ECO:0007669"/>
    <property type="project" value="TreeGrafter"/>
</dbReference>
<dbReference type="Gene3D" id="3.40.367.20">
    <property type="match status" value="1"/>
</dbReference>
<dbReference type="OrthoDB" id="419537at2759"/>
<feature type="domain" description="Hexokinase N-terminal" evidence="7">
    <location>
        <begin position="16"/>
        <end position="206"/>
    </location>
</feature>
<dbReference type="GO" id="GO:0006013">
    <property type="term" value="P:mannose metabolic process"/>
    <property type="evidence" value="ECO:0007669"/>
    <property type="project" value="TreeGrafter"/>
</dbReference>
<dbReference type="GO" id="GO:0006096">
    <property type="term" value="P:glycolytic process"/>
    <property type="evidence" value="ECO:0007669"/>
    <property type="project" value="UniProtKB-UniPathway"/>
</dbReference>
<reference evidence="9" key="1">
    <citation type="journal article" date="2020" name="Stud. Mycol.">
        <title>101 Dothideomycetes genomes: a test case for predicting lifestyles and emergence of pathogens.</title>
        <authorList>
            <person name="Haridas S."/>
            <person name="Albert R."/>
            <person name="Binder M."/>
            <person name="Bloem J."/>
            <person name="Labutti K."/>
            <person name="Salamov A."/>
            <person name="Andreopoulos B."/>
            <person name="Baker S."/>
            <person name="Barry K."/>
            <person name="Bills G."/>
            <person name="Bluhm B."/>
            <person name="Cannon C."/>
            <person name="Castanera R."/>
            <person name="Culley D."/>
            <person name="Daum C."/>
            <person name="Ezra D."/>
            <person name="Gonzalez J."/>
            <person name="Henrissat B."/>
            <person name="Kuo A."/>
            <person name="Liang C."/>
            <person name="Lipzen A."/>
            <person name="Lutzoni F."/>
            <person name="Magnuson J."/>
            <person name="Mondo S."/>
            <person name="Nolan M."/>
            <person name="Ohm R."/>
            <person name="Pangilinan J."/>
            <person name="Park H.-J."/>
            <person name="Ramirez L."/>
            <person name="Alfaro M."/>
            <person name="Sun H."/>
            <person name="Tritt A."/>
            <person name="Yoshinaga Y."/>
            <person name="Zwiers L.-H."/>
            <person name="Turgeon B."/>
            <person name="Goodwin S."/>
            <person name="Spatafora J."/>
            <person name="Crous P."/>
            <person name="Grigoriev I."/>
        </authorList>
    </citation>
    <scope>NUCLEOTIDE SEQUENCE</scope>
    <source>
        <strain evidence="9">CBS 113389</strain>
    </source>
</reference>
<dbReference type="InterPro" id="IPR022672">
    <property type="entry name" value="Hexokinase_N"/>
</dbReference>
<dbReference type="PANTHER" id="PTHR19443:SF24">
    <property type="entry name" value="PHOSPHOTRANSFERASE"/>
    <property type="match status" value="1"/>
</dbReference>
<dbReference type="GO" id="GO:0008865">
    <property type="term" value="F:fructokinase activity"/>
    <property type="evidence" value="ECO:0007669"/>
    <property type="project" value="TreeGrafter"/>
</dbReference>
<dbReference type="Proteomes" id="UP000799767">
    <property type="component" value="Unassembled WGS sequence"/>
</dbReference>
<gene>
    <name evidence="9" type="ORF">BDY17DRAFT_243823</name>
</gene>
<organism evidence="9 10">
    <name type="scientific">Neohortaea acidophila</name>
    <dbReference type="NCBI Taxonomy" id="245834"/>
    <lineage>
        <taxon>Eukaryota</taxon>
        <taxon>Fungi</taxon>
        <taxon>Dikarya</taxon>
        <taxon>Ascomycota</taxon>
        <taxon>Pezizomycotina</taxon>
        <taxon>Dothideomycetes</taxon>
        <taxon>Dothideomycetidae</taxon>
        <taxon>Mycosphaerellales</taxon>
        <taxon>Teratosphaeriaceae</taxon>
        <taxon>Neohortaea</taxon>
    </lineage>
</organism>
<dbReference type="InterPro" id="IPR001312">
    <property type="entry name" value="Hexokinase"/>
</dbReference>
<evidence type="ECO:0000256" key="2">
    <source>
        <dbReference type="ARBA" id="ARBA00022679"/>
    </source>
</evidence>
<keyword evidence="2 6" id="KW-0808">Transferase</keyword>
<name>A0A6A6Q7B9_9PEZI</name>
<keyword evidence="4 6" id="KW-0418">Kinase</keyword>
<comment type="similarity">
    <text evidence="1 6">Belongs to the hexokinase family.</text>
</comment>
<dbReference type="UniPathway" id="UPA00109">
    <property type="reaction ID" value="UER00180"/>
</dbReference>
<evidence type="ECO:0000256" key="4">
    <source>
        <dbReference type="ARBA" id="ARBA00022777"/>
    </source>
</evidence>
<keyword evidence="6" id="KW-0324">Glycolysis</keyword>
<keyword evidence="5 6" id="KW-0067">ATP-binding</keyword>
<dbReference type="GO" id="GO:0005536">
    <property type="term" value="F:D-glucose binding"/>
    <property type="evidence" value="ECO:0007669"/>
    <property type="project" value="InterPro"/>
</dbReference>
<evidence type="ECO:0000256" key="5">
    <source>
        <dbReference type="ARBA" id="ARBA00022840"/>
    </source>
</evidence>
<dbReference type="GO" id="GO:0004340">
    <property type="term" value="F:glucokinase activity"/>
    <property type="evidence" value="ECO:0007669"/>
    <property type="project" value="TreeGrafter"/>
</dbReference>
<dbReference type="GO" id="GO:0005739">
    <property type="term" value="C:mitochondrion"/>
    <property type="evidence" value="ECO:0007669"/>
    <property type="project" value="TreeGrafter"/>
</dbReference>
<proteinExistence type="inferred from homology"/>
<evidence type="ECO:0000313" key="9">
    <source>
        <dbReference type="EMBL" id="KAF2487971.1"/>
    </source>
</evidence>
<dbReference type="GeneID" id="54471475"/>
<dbReference type="EMBL" id="MU001631">
    <property type="protein sequence ID" value="KAF2487971.1"/>
    <property type="molecule type" value="Genomic_DNA"/>
</dbReference>
<dbReference type="InterPro" id="IPR043129">
    <property type="entry name" value="ATPase_NBD"/>
</dbReference>
<dbReference type="GO" id="GO:0005829">
    <property type="term" value="C:cytosol"/>
    <property type="evidence" value="ECO:0007669"/>
    <property type="project" value="TreeGrafter"/>
</dbReference>
<dbReference type="RefSeq" id="XP_033594540.1">
    <property type="nucleotide sequence ID" value="XM_033730473.1"/>
</dbReference>
<dbReference type="SUPFAM" id="SSF53067">
    <property type="entry name" value="Actin-like ATPase domain"/>
    <property type="match status" value="2"/>
</dbReference>
<evidence type="ECO:0000256" key="3">
    <source>
        <dbReference type="ARBA" id="ARBA00022741"/>
    </source>
</evidence>
<dbReference type="GO" id="GO:0005524">
    <property type="term" value="F:ATP binding"/>
    <property type="evidence" value="ECO:0007669"/>
    <property type="project" value="UniProtKB-UniRule"/>
</dbReference>
<dbReference type="Pfam" id="PF03727">
    <property type="entry name" value="Hexokinase_2"/>
    <property type="match status" value="1"/>
</dbReference>
<dbReference type="GO" id="GO:0001678">
    <property type="term" value="P:intracellular glucose homeostasis"/>
    <property type="evidence" value="ECO:0007669"/>
    <property type="project" value="InterPro"/>
</dbReference>
<sequence length="466" mass="51042">MDDLLVEIRELFAAPLEETRLADFSTRLQAEYKTSLLASRQSMLPSYQHTLPTGNEHGDFLALDAGGSTFRIALIRLAEKKHDGDGMEVRRVRSFCIDETVRKLSGTELFDWFASRIGEMLAEYNHMSGTTDAHLQMGLAWSFPIEQTSLRTGRLLAMGKGFRAAHELEGKDLGDLIMNACHARGLNVDLRAIVNDSSATLLSQAYRDPSTCMSLILGTGVNAAAFLPTTALGADKFGERPASWHAAAKRVVVNTELSMFGRHVLPTTRWDEDLNAQHLLPDYQPLEYLATGMYLGEIVRLILLEAIPTAGLFDGQIPDHFDTPYALETRILAALESDDTPELRDARAAFLSAHPLRSAPKRRDLEFMRAVARLVSRRAAAYLATALHALWAVRTSAEGVRAEDSSAVTIACDGSMVEKYPGFRQRMQKHLDALCVVSGAKEGAVVLQVVPESSILGAAVAASCND</sequence>
<keyword evidence="10" id="KW-1185">Reference proteome</keyword>
<dbReference type="GO" id="GO:0006006">
    <property type="term" value="P:glucose metabolic process"/>
    <property type="evidence" value="ECO:0007669"/>
    <property type="project" value="TreeGrafter"/>
</dbReference>
<dbReference type="EC" id="2.7.1.-" evidence="6"/>
<evidence type="ECO:0000313" key="10">
    <source>
        <dbReference type="Proteomes" id="UP000799767"/>
    </source>
</evidence>
<evidence type="ECO:0000259" key="7">
    <source>
        <dbReference type="Pfam" id="PF00349"/>
    </source>
</evidence>
<feature type="domain" description="Hexokinase C-terminal" evidence="8">
    <location>
        <begin position="213"/>
        <end position="463"/>
    </location>
</feature>